<evidence type="ECO:0000256" key="8">
    <source>
        <dbReference type="RuleBase" id="RU000526"/>
    </source>
</evidence>
<comment type="function">
    <text evidence="7">Can catalyze the hydrolysis of ATP in the presence of single-stranded DNA, the ATP-dependent uptake of single-stranded DNA by duplex DNA, and the ATP-dependent hybridization of homologous single-stranded DNAs. It interacts with LexA causing its activation and leading to its autocatalytic cleavage.</text>
</comment>
<dbReference type="KEGG" id="hcr:X271_00104"/>
<dbReference type="InterPro" id="IPR003593">
    <property type="entry name" value="AAA+_ATPase"/>
</dbReference>
<dbReference type="PROSITE" id="PS50163">
    <property type="entry name" value="RECA_3"/>
    <property type="match status" value="1"/>
</dbReference>
<gene>
    <name evidence="7 12" type="primary">recA</name>
    <name evidence="12" type="ORF">X271_00104</name>
</gene>
<keyword evidence="7 8" id="KW-0742">SOS response</keyword>
<evidence type="ECO:0000313" key="13">
    <source>
        <dbReference type="Proteomes" id="UP000019450"/>
    </source>
</evidence>
<keyword evidence="7 9" id="KW-0227">DNA damage</keyword>
<evidence type="ECO:0000256" key="2">
    <source>
        <dbReference type="ARBA" id="ARBA00015553"/>
    </source>
</evidence>
<dbReference type="STRING" id="1427984.X271_00104"/>
<dbReference type="GO" id="GO:0009432">
    <property type="term" value="P:SOS response"/>
    <property type="evidence" value="ECO:0007669"/>
    <property type="project" value="UniProtKB-UniRule"/>
</dbReference>
<dbReference type="EMBL" id="CP006932">
    <property type="protein sequence ID" value="AHK22216.1"/>
    <property type="molecule type" value="Genomic_DNA"/>
</dbReference>
<dbReference type="Gene3D" id="3.40.50.300">
    <property type="entry name" value="P-loop containing nucleotide triphosphate hydrolases"/>
    <property type="match status" value="1"/>
</dbReference>
<dbReference type="SUPFAM" id="SSF54752">
    <property type="entry name" value="RecA protein, C-terminal domain"/>
    <property type="match status" value="1"/>
</dbReference>
<dbReference type="GO" id="GO:0003697">
    <property type="term" value="F:single-stranded DNA binding"/>
    <property type="evidence" value="ECO:0007669"/>
    <property type="project" value="UniProtKB-UniRule"/>
</dbReference>
<dbReference type="PRINTS" id="PR00142">
    <property type="entry name" value="RECA"/>
</dbReference>
<keyword evidence="6 7" id="KW-0233">DNA recombination</keyword>
<name>W8GMG5_9MOLU</name>
<dbReference type="InterPro" id="IPR027417">
    <property type="entry name" value="P-loop_NTPase"/>
</dbReference>
<evidence type="ECO:0000256" key="5">
    <source>
        <dbReference type="ARBA" id="ARBA00023125"/>
    </source>
</evidence>
<evidence type="ECO:0000259" key="10">
    <source>
        <dbReference type="PROSITE" id="PS50162"/>
    </source>
</evidence>
<dbReference type="PANTHER" id="PTHR45900:SF1">
    <property type="entry name" value="MITOCHONDRIAL DNA REPAIR PROTEIN RECA HOMOLOG-RELATED"/>
    <property type="match status" value="1"/>
</dbReference>
<dbReference type="PROSITE" id="PS00321">
    <property type="entry name" value="RECA_1"/>
    <property type="match status" value="1"/>
</dbReference>
<evidence type="ECO:0000259" key="11">
    <source>
        <dbReference type="PROSITE" id="PS50163"/>
    </source>
</evidence>
<sequence length="326" mass="36282">MKNINQNEINSLFKEIEKEFGKGSILNLDKSNNYDILTISTGSYLLDEAIGVGGYPKGRIIEIYGPESSGKTTLALLAIAEAQKEKGKYAAFIDAEHSLDVSYASKLGVNLEKIAISQPDSGEQGLEIAEKLIASGLINILIIDSVAALTPIAEIEGSMEEVTIGAQARLMSKSLRKLSGLINKNETVVIFINQIREKVGNFYGNKEITPGGKALKFFSTIRFNIRMIEKIKDKNNFIGQVTNVKIIKNKVSSPYKEAKINIYYNKGIDKNREILNLALKRNILNLKGSWVYYKNEKIAQGKDLALEILIKENKMESLLKEIFNKD</sequence>
<dbReference type="GO" id="GO:0003684">
    <property type="term" value="F:damaged DNA binding"/>
    <property type="evidence" value="ECO:0007669"/>
    <property type="project" value="UniProtKB-UniRule"/>
</dbReference>
<keyword evidence="7 8" id="KW-0234">DNA repair</keyword>
<keyword evidence="7" id="KW-0963">Cytoplasm</keyword>
<dbReference type="GO" id="GO:0005524">
    <property type="term" value="F:ATP binding"/>
    <property type="evidence" value="ECO:0007669"/>
    <property type="project" value="UniProtKB-UniRule"/>
</dbReference>
<feature type="domain" description="RecA family profile 1" evidence="10">
    <location>
        <begin position="35"/>
        <end position="195"/>
    </location>
</feature>
<dbReference type="AlphaFoldDB" id="W8GMG5"/>
<dbReference type="PATRIC" id="fig|1427984.3.peg.96"/>
<dbReference type="InterPro" id="IPR020584">
    <property type="entry name" value="DNA_recomb/repair_RecA_CS"/>
</dbReference>
<dbReference type="Pfam" id="PF21096">
    <property type="entry name" value="RecA_C"/>
    <property type="match status" value="1"/>
</dbReference>
<keyword evidence="3 7" id="KW-0547">Nucleotide-binding</keyword>
<dbReference type="InterPro" id="IPR020587">
    <property type="entry name" value="RecA_monomer-monomer_interface"/>
</dbReference>
<evidence type="ECO:0000256" key="3">
    <source>
        <dbReference type="ARBA" id="ARBA00022741"/>
    </source>
</evidence>
<dbReference type="SUPFAM" id="SSF52540">
    <property type="entry name" value="P-loop containing nucleoside triphosphate hydrolases"/>
    <property type="match status" value="1"/>
</dbReference>
<dbReference type="InterPro" id="IPR049428">
    <property type="entry name" value="RecA-like_N"/>
</dbReference>
<proteinExistence type="inferred from homology"/>
<feature type="domain" description="RecA family profile 2" evidence="11">
    <location>
        <begin position="200"/>
        <end position="273"/>
    </location>
</feature>
<dbReference type="FunFam" id="3.40.50.300:FF:000087">
    <property type="entry name" value="Recombinase RecA"/>
    <property type="match status" value="1"/>
</dbReference>
<dbReference type="InterPro" id="IPR020588">
    <property type="entry name" value="RecA_ATP-bd"/>
</dbReference>
<dbReference type="InterPro" id="IPR049261">
    <property type="entry name" value="RecA-like_C"/>
</dbReference>
<dbReference type="RefSeq" id="WP_025208516.1">
    <property type="nucleotide sequence ID" value="NZ_CP006932.1"/>
</dbReference>
<evidence type="ECO:0000256" key="6">
    <source>
        <dbReference type="ARBA" id="ARBA00023172"/>
    </source>
</evidence>
<evidence type="ECO:0000256" key="4">
    <source>
        <dbReference type="ARBA" id="ARBA00022840"/>
    </source>
</evidence>
<dbReference type="OrthoDB" id="9776733at2"/>
<feature type="binding site" evidence="7">
    <location>
        <begin position="65"/>
        <end position="72"/>
    </location>
    <ligand>
        <name>ATP</name>
        <dbReference type="ChEBI" id="CHEBI:30616"/>
    </ligand>
</feature>
<dbReference type="GO" id="GO:0140664">
    <property type="term" value="F:ATP-dependent DNA damage sensor activity"/>
    <property type="evidence" value="ECO:0007669"/>
    <property type="project" value="InterPro"/>
</dbReference>
<dbReference type="PROSITE" id="PS50162">
    <property type="entry name" value="RECA_2"/>
    <property type="match status" value="1"/>
</dbReference>
<protein>
    <recommendedName>
        <fullName evidence="2 7">Protein RecA</fullName>
    </recommendedName>
    <alternativeName>
        <fullName evidence="7 8">Recombinase A</fullName>
    </alternativeName>
</protein>
<dbReference type="GO" id="GO:0006281">
    <property type="term" value="P:DNA repair"/>
    <property type="evidence" value="ECO:0007669"/>
    <property type="project" value="UniProtKB-UniRule"/>
</dbReference>
<accession>W8GMG5</accession>
<dbReference type="CDD" id="cd00983">
    <property type="entry name" value="RecA"/>
    <property type="match status" value="1"/>
</dbReference>
<dbReference type="InterPro" id="IPR023400">
    <property type="entry name" value="RecA_C_sf"/>
</dbReference>
<keyword evidence="5 7" id="KW-0238">DNA-binding</keyword>
<dbReference type="eggNOG" id="COG0468">
    <property type="taxonomic scope" value="Bacteria"/>
</dbReference>
<dbReference type="HOGENOM" id="CLU_040469_3_2_14"/>
<evidence type="ECO:0000256" key="1">
    <source>
        <dbReference type="ARBA" id="ARBA00009391"/>
    </source>
</evidence>
<organism evidence="12 13">
    <name type="scientific">Candidatus Hepatoplasma crinochetorum Av</name>
    <dbReference type="NCBI Taxonomy" id="1427984"/>
    <lineage>
        <taxon>Bacteria</taxon>
        <taxon>Bacillati</taxon>
        <taxon>Mycoplasmatota</taxon>
        <taxon>Mollicutes</taxon>
        <taxon>Candidatus Hepatoplasmataceae</taxon>
        <taxon>Candidatus Hepatoplasma</taxon>
    </lineage>
</organism>
<dbReference type="HAMAP" id="MF_00268">
    <property type="entry name" value="RecA"/>
    <property type="match status" value="1"/>
</dbReference>
<evidence type="ECO:0000256" key="9">
    <source>
        <dbReference type="RuleBase" id="RU004527"/>
    </source>
</evidence>
<dbReference type="SMART" id="SM00382">
    <property type="entry name" value="AAA"/>
    <property type="match status" value="1"/>
</dbReference>
<comment type="subcellular location">
    <subcellularLocation>
        <location evidence="7">Cytoplasm</location>
    </subcellularLocation>
</comment>
<dbReference type="InterPro" id="IPR013765">
    <property type="entry name" value="DNA_recomb/repair_RecA"/>
</dbReference>
<keyword evidence="4 7" id="KW-0067">ATP-binding</keyword>
<keyword evidence="13" id="KW-1185">Reference proteome</keyword>
<reference evidence="12 13" key="1">
    <citation type="journal article" date="2014" name="Genome Biol. Evol.">
        <title>Phylogenomics of "Candidatus Hepatoplasma crinochetorum," a Lineage of Mollicutes Associated with Noninsect Arthropods.</title>
        <authorList>
            <person name="Leclercq S."/>
            <person name="Dittmer J."/>
            <person name="Bouchon D."/>
            <person name="Cordaux R."/>
        </authorList>
    </citation>
    <scope>NUCLEOTIDE SEQUENCE [LARGE SCALE GENOMIC DNA]</scope>
    <source>
        <strain evidence="12 13">Av</strain>
    </source>
</reference>
<dbReference type="Pfam" id="PF00154">
    <property type="entry name" value="RecA_N"/>
    <property type="match status" value="1"/>
</dbReference>
<dbReference type="GO" id="GO:0005829">
    <property type="term" value="C:cytosol"/>
    <property type="evidence" value="ECO:0007669"/>
    <property type="project" value="TreeGrafter"/>
</dbReference>
<dbReference type="PANTHER" id="PTHR45900">
    <property type="entry name" value="RECA"/>
    <property type="match status" value="1"/>
</dbReference>
<dbReference type="Proteomes" id="UP000019450">
    <property type="component" value="Chromosome"/>
</dbReference>
<evidence type="ECO:0000256" key="7">
    <source>
        <dbReference type="HAMAP-Rule" id="MF_00268"/>
    </source>
</evidence>
<evidence type="ECO:0000313" key="12">
    <source>
        <dbReference type="EMBL" id="AHK22216.1"/>
    </source>
</evidence>
<comment type="similarity">
    <text evidence="1 7 9">Belongs to the RecA family.</text>
</comment>
<dbReference type="GO" id="GO:0006310">
    <property type="term" value="P:DNA recombination"/>
    <property type="evidence" value="ECO:0007669"/>
    <property type="project" value="UniProtKB-UniRule"/>
</dbReference>
<dbReference type="NCBIfam" id="TIGR02012">
    <property type="entry name" value="tigrfam_recA"/>
    <property type="match status" value="1"/>
</dbReference>